<dbReference type="GeneID" id="56929250"/>
<dbReference type="Proteomes" id="UP000509742">
    <property type="component" value="Chromosome"/>
</dbReference>
<dbReference type="PRINTS" id="PR00069">
    <property type="entry name" value="ALDKETRDTASE"/>
</dbReference>
<keyword evidence="3" id="KW-0560">Oxidoreductase</keyword>
<dbReference type="CDD" id="cd19133">
    <property type="entry name" value="AKR_AKR5F1"/>
    <property type="match status" value="1"/>
</dbReference>
<dbReference type="PANTHER" id="PTHR43827">
    <property type="entry name" value="2,5-DIKETO-D-GLUCONIC ACID REDUCTASE"/>
    <property type="match status" value="1"/>
</dbReference>
<reference evidence="5 6" key="1">
    <citation type="submission" date="2020-04" db="EMBL/GenBank/DDBJ databases">
        <title>Genomic analysis of gastric non-Helicobacter pylori Helicobacters isolated in Japan.</title>
        <authorList>
            <person name="Suzuki M."/>
            <person name="Rimbara E."/>
        </authorList>
    </citation>
    <scope>NUCLEOTIDE SEQUENCE [LARGE SCALE GENOMIC DNA]</scope>
    <source>
        <strain evidence="5 6">NHP19-0020</strain>
    </source>
</reference>
<evidence type="ECO:0000256" key="1">
    <source>
        <dbReference type="ARBA" id="ARBA00007905"/>
    </source>
</evidence>
<dbReference type="PANTHER" id="PTHR43827:SF3">
    <property type="entry name" value="NADP-DEPENDENT OXIDOREDUCTASE DOMAIN-CONTAINING PROTEIN"/>
    <property type="match status" value="1"/>
</dbReference>
<protein>
    <submittedName>
        <fullName evidence="5">2,5-diketo-D-gluconic acid reductase</fullName>
    </submittedName>
</protein>
<dbReference type="InterPro" id="IPR036812">
    <property type="entry name" value="NAD(P)_OxRdtase_dom_sf"/>
</dbReference>
<dbReference type="InterPro" id="IPR018170">
    <property type="entry name" value="Aldo/ket_reductase_CS"/>
</dbReference>
<evidence type="ECO:0000313" key="6">
    <source>
        <dbReference type="Proteomes" id="UP000509742"/>
    </source>
</evidence>
<keyword evidence="2" id="KW-0521">NADP</keyword>
<evidence type="ECO:0000256" key="2">
    <source>
        <dbReference type="ARBA" id="ARBA00022857"/>
    </source>
</evidence>
<evidence type="ECO:0000259" key="4">
    <source>
        <dbReference type="Pfam" id="PF00248"/>
    </source>
</evidence>
<dbReference type="SUPFAM" id="SSF51430">
    <property type="entry name" value="NAD(P)-linked oxidoreductase"/>
    <property type="match status" value="1"/>
</dbReference>
<sequence>MEFVTLNNGVKIPILGFGVFQIPDDACEKAVLEAIECGYRLIDTAQMYQNEGGVGSAIKKTSVPREELFITTKVWFNNAGEKKAKASVECSLKKMQLDYLDLVLIHQPFNDYYGTYRALEDLYKEGKLKCIGVSNFYPDRLADLVSFTQVVPAINQIEINPFHQQIKAQETMQKYKVQPQAWGPFAEGRNNIFSHPTLQKIANKHNKSIAQVILRWLVQREIVVLFKTDKKVRMVENSQIFDFSLPSEDMQTIAQIDQQQSAFFDHRDPGALEFLKTLPTI</sequence>
<dbReference type="Pfam" id="PF00248">
    <property type="entry name" value="Aldo_ket_red"/>
    <property type="match status" value="1"/>
</dbReference>
<accession>A0ABM7KZU2</accession>
<dbReference type="RefSeq" id="WP_104683420.1">
    <property type="nucleotide sequence ID" value="NZ_AP023036.1"/>
</dbReference>
<gene>
    <name evidence="5" type="ORF">NHP190020_09130</name>
</gene>
<dbReference type="EMBL" id="AP023036">
    <property type="protein sequence ID" value="BCD45874.1"/>
    <property type="molecule type" value="Genomic_DNA"/>
</dbReference>
<keyword evidence="6" id="KW-1185">Reference proteome</keyword>
<evidence type="ECO:0000313" key="5">
    <source>
        <dbReference type="EMBL" id="BCD45874.1"/>
    </source>
</evidence>
<dbReference type="InterPro" id="IPR023210">
    <property type="entry name" value="NADP_OxRdtase_dom"/>
</dbReference>
<evidence type="ECO:0000256" key="3">
    <source>
        <dbReference type="ARBA" id="ARBA00023002"/>
    </source>
</evidence>
<proteinExistence type="inferred from homology"/>
<comment type="similarity">
    <text evidence="1">Belongs to the aldo/keto reductase family.</text>
</comment>
<name>A0ABM7KZU2_9HELI</name>
<feature type="domain" description="NADP-dependent oxidoreductase" evidence="4">
    <location>
        <begin position="21"/>
        <end position="257"/>
    </location>
</feature>
<dbReference type="PIRSF" id="PIRSF000097">
    <property type="entry name" value="AKR"/>
    <property type="match status" value="1"/>
</dbReference>
<dbReference type="InterPro" id="IPR020471">
    <property type="entry name" value="AKR"/>
</dbReference>
<dbReference type="PROSITE" id="PS00798">
    <property type="entry name" value="ALDOKETO_REDUCTASE_1"/>
    <property type="match status" value="1"/>
</dbReference>
<organism evidence="5 6">
    <name type="scientific">Helicobacter suis</name>
    <dbReference type="NCBI Taxonomy" id="104628"/>
    <lineage>
        <taxon>Bacteria</taxon>
        <taxon>Pseudomonadati</taxon>
        <taxon>Campylobacterota</taxon>
        <taxon>Epsilonproteobacteria</taxon>
        <taxon>Campylobacterales</taxon>
        <taxon>Helicobacteraceae</taxon>
        <taxon>Helicobacter</taxon>
    </lineage>
</organism>
<dbReference type="Gene3D" id="3.20.20.100">
    <property type="entry name" value="NADP-dependent oxidoreductase domain"/>
    <property type="match status" value="1"/>
</dbReference>